<feature type="transmembrane region" description="Helical" evidence="2">
    <location>
        <begin position="279"/>
        <end position="304"/>
    </location>
</feature>
<keyword evidence="2" id="KW-1133">Transmembrane helix</keyword>
<evidence type="ECO:0000313" key="5">
    <source>
        <dbReference type="Proteomes" id="UP001222325"/>
    </source>
</evidence>
<feature type="signal peptide" evidence="3">
    <location>
        <begin position="1"/>
        <end position="19"/>
    </location>
</feature>
<evidence type="ECO:0000256" key="1">
    <source>
        <dbReference type="SAM" id="MobiDB-lite"/>
    </source>
</evidence>
<feature type="compositionally biased region" description="Low complexity" evidence="1">
    <location>
        <begin position="248"/>
        <end position="261"/>
    </location>
</feature>
<feature type="compositionally biased region" description="Polar residues" evidence="1">
    <location>
        <begin position="375"/>
        <end position="395"/>
    </location>
</feature>
<dbReference type="Proteomes" id="UP001222325">
    <property type="component" value="Unassembled WGS sequence"/>
</dbReference>
<reference evidence="4" key="1">
    <citation type="submission" date="2023-03" db="EMBL/GenBank/DDBJ databases">
        <title>Massive genome expansion in bonnet fungi (Mycena s.s.) driven by repeated elements and novel gene families across ecological guilds.</title>
        <authorList>
            <consortium name="Lawrence Berkeley National Laboratory"/>
            <person name="Harder C.B."/>
            <person name="Miyauchi S."/>
            <person name="Viragh M."/>
            <person name="Kuo A."/>
            <person name="Thoen E."/>
            <person name="Andreopoulos B."/>
            <person name="Lu D."/>
            <person name="Skrede I."/>
            <person name="Drula E."/>
            <person name="Henrissat B."/>
            <person name="Morin E."/>
            <person name="Kohler A."/>
            <person name="Barry K."/>
            <person name="LaButti K."/>
            <person name="Morin E."/>
            <person name="Salamov A."/>
            <person name="Lipzen A."/>
            <person name="Mereny Z."/>
            <person name="Hegedus B."/>
            <person name="Baldrian P."/>
            <person name="Stursova M."/>
            <person name="Weitz H."/>
            <person name="Taylor A."/>
            <person name="Grigoriev I.V."/>
            <person name="Nagy L.G."/>
            <person name="Martin F."/>
            <person name="Kauserud H."/>
        </authorList>
    </citation>
    <scope>NUCLEOTIDE SEQUENCE</scope>
    <source>
        <strain evidence="4">CBHHK173m</strain>
    </source>
</reference>
<feature type="region of interest" description="Disordered" evidence="1">
    <location>
        <begin position="225"/>
        <end position="275"/>
    </location>
</feature>
<keyword evidence="2" id="KW-0812">Transmembrane</keyword>
<evidence type="ECO:0000256" key="3">
    <source>
        <dbReference type="SAM" id="SignalP"/>
    </source>
</evidence>
<organism evidence="4 5">
    <name type="scientific">Mycena belliarum</name>
    <dbReference type="NCBI Taxonomy" id="1033014"/>
    <lineage>
        <taxon>Eukaryota</taxon>
        <taxon>Fungi</taxon>
        <taxon>Dikarya</taxon>
        <taxon>Basidiomycota</taxon>
        <taxon>Agaricomycotina</taxon>
        <taxon>Agaricomycetes</taxon>
        <taxon>Agaricomycetidae</taxon>
        <taxon>Agaricales</taxon>
        <taxon>Marasmiineae</taxon>
        <taxon>Mycenaceae</taxon>
        <taxon>Mycena</taxon>
    </lineage>
</organism>
<dbReference type="EMBL" id="JARJCN010000006">
    <property type="protein sequence ID" value="KAJ7100255.1"/>
    <property type="molecule type" value="Genomic_DNA"/>
</dbReference>
<accession>A0AAD6XW74</accession>
<sequence>MAKPSAVLLALVFPLLSSAYTWKFSSQPTQCGNVSISVQGGSPPYSVLVVPNGISPLPKNIEVRKIQDETSQSSDISFKLNYPANSQFVAVVSDSTGFSSGGTSVGALVEPSSDASCFDPSKNVAPEIPFNIFPEGVIAQCVSTRIWWDASQAQGTVKFQGVIPGGQSFEIPQGSLSDVQGQGTGFSWTPPLRGMTSLIIVGGDNRGNGSAGSISLTVGSGPNNDASCLKSDSPSSTPGAPAGGSYQTSTATGSSPNSSSSGGSGGGGSTGSSKSKTNVAAIAGGTVGGVALLLVGFFVALFAMRRRRLRSEQRVRPDLLLADSSRGGPGARNELPQHYQPEPFMAGAAVAKRPSADERRPSNATDPTDGRSFLASESRSGTPDPSTGMSSSTRKSGAPMRQMRPVNIIQHADAGPSAAPLPAAEEPETIELPPAYNNIRK</sequence>
<feature type="region of interest" description="Disordered" evidence="1">
    <location>
        <begin position="320"/>
        <end position="401"/>
    </location>
</feature>
<protein>
    <submittedName>
        <fullName evidence="4">Uncharacterized protein</fullName>
    </submittedName>
</protein>
<proteinExistence type="predicted"/>
<keyword evidence="5" id="KW-1185">Reference proteome</keyword>
<comment type="caution">
    <text evidence="4">The sequence shown here is derived from an EMBL/GenBank/DDBJ whole genome shotgun (WGS) entry which is preliminary data.</text>
</comment>
<keyword evidence="3" id="KW-0732">Signal</keyword>
<feature type="compositionally biased region" description="Low complexity" evidence="1">
    <location>
        <begin position="414"/>
        <end position="435"/>
    </location>
</feature>
<keyword evidence="2" id="KW-0472">Membrane</keyword>
<evidence type="ECO:0000313" key="4">
    <source>
        <dbReference type="EMBL" id="KAJ7100255.1"/>
    </source>
</evidence>
<feature type="region of interest" description="Disordered" evidence="1">
    <location>
        <begin position="414"/>
        <end position="441"/>
    </location>
</feature>
<gene>
    <name evidence="4" type="ORF">B0H15DRAFT_819489</name>
</gene>
<name>A0AAD6XW74_9AGAR</name>
<feature type="chain" id="PRO_5042274828" evidence="3">
    <location>
        <begin position="20"/>
        <end position="441"/>
    </location>
</feature>
<dbReference type="AlphaFoldDB" id="A0AAD6XW74"/>
<evidence type="ECO:0000256" key="2">
    <source>
        <dbReference type="SAM" id="Phobius"/>
    </source>
</evidence>
<feature type="compositionally biased region" description="Polar residues" evidence="1">
    <location>
        <begin position="225"/>
        <end position="238"/>
    </location>
</feature>